<gene>
    <name evidence="2" type="ORF">GSOID_T00019434001</name>
</gene>
<feature type="region of interest" description="Disordered" evidence="1">
    <location>
        <begin position="1"/>
        <end position="99"/>
    </location>
</feature>
<dbReference type="Proteomes" id="UP000011014">
    <property type="component" value="Unassembled WGS sequence"/>
</dbReference>
<evidence type="ECO:0000313" key="2">
    <source>
        <dbReference type="EMBL" id="CBY38904.1"/>
    </source>
</evidence>
<evidence type="ECO:0000256" key="1">
    <source>
        <dbReference type="SAM" id="MobiDB-lite"/>
    </source>
</evidence>
<sequence length="198" mass="23632">MSRDESNKLQSFRQRNSHQPNNNNNAPQNHKFERQVSDNTRSSNFRSDAHHMPQQQKTPKLQRRHSQKKDSTSSLQNTKNIPKEHKHVPSQQWGEDLRLPRGQDFAEVLMLDDRRFQDNHDHRAQKKKKSQNDRRKSQNDRHESKDSNYDREVTFKHKKKPHEDVASNGDHRKAADNRSRRPAREIVMYQPPHRRSDA</sequence>
<feature type="region of interest" description="Disordered" evidence="1">
    <location>
        <begin position="113"/>
        <end position="198"/>
    </location>
</feature>
<feature type="compositionally biased region" description="Low complexity" evidence="1">
    <location>
        <begin position="17"/>
        <end position="29"/>
    </location>
</feature>
<feature type="compositionally biased region" description="Basic and acidic residues" evidence="1">
    <location>
        <begin position="113"/>
        <end position="122"/>
    </location>
</feature>
<accession>E4YTW5</accession>
<feature type="compositionally biased region" description="Polar residues" evidence="1">
    <location>
        <begin position="37"/>
        <end position="46"/>
    </location>
</feature>
<dbReference type="AlphaFoldDB" id="E4YTW5"/>
<name>E4YTW5_OIKDI</name>
<reference evidence="2" key="1">
    <citation type="journal article" date="2010" name="Science">
        <title>Plasticity of animal genome architecture unmasked by rapid evolution of a pelagic tunicate.</title>
        <authorList>
            <person name="Denoeud F."/>
            <person name="Henriet S."/>
            <person name="Mungpakdee S."/>
            <person name="Aury J.M."/>
            <person name="Da Silva C."/>
            <person name="Brinkmann H."/>
            <person name="Mikhaleva J."/>
            <person name="Olsen L.C."/>
            <person name="Jubin C."/>
            <person name="Canestro C."/>
            <person name="Bouquet J.M."/>
            <person name="Danks G."/>
            <person name="Poulain J."/>
            <person name="Campsteijn C."/>
            <person name="Adamski M."/>
            <person name="Cross I."/>
            <person name="Yadetie F."/>
            <person name="Muffato M."/>
            <person name="Louis A."/>
            <person name="Butcher S."/>
            <person name="Tsagkogeorga G."/>
            <person name="Konrad A."/>
            <person name="Singh S."/>
            <person name="Jensen M.F."/>
            <person name="Cong E.H."/>
            <person name="Eikeseth-Otteraa H."/>
            <person name="Noel B."/>
            <person name="Anthouard V."/>
            <person name="Porcel B.M."/>
            <person name="Kachouri-Lafond R."/>
            <person name="Nishino A."/>
            <person name="Ugolini M."/>
            <person name="Chourrout P."/>
            <person name="Nishida H."/>
            <person name="Aasland R."/>
            <person name="Huzurbazar S."/>
            <person name="Westhof E."/>
            <person name="Delsuc F."/>
            <person name="Lehrach H."/>
            <person name="Reinhardt R."/>
            <person name="Weissenbach J."/>
            <person name="Roy S.W."/>
            <person name="Artiguenave F."/>
            <person name="Postlethwait J.H."/>
            <person name="Manak J.R."/>
            <person name="Thompson E.M."/>
            <person name="Jaillon O."/>
            <person name="Du Pasquier L."/>
            <person name="Boudinot P."/>
            <person name="Liberles D.A."/>
            <person name="Volff J.N."/>
            <person name="Philippe H."/>
            <person name="Lenhard B."/>
            <person name="Roest Crollius H."/>
            <person name="Wincker P."/>
            <person name="Chourrout D."/>
        </authorList>
    </citation>
    <scope>NUCLEOTIDE SEQUENCE [LARGE SCALE GENOMIC DNA]</scope>
</reference>
<proteinExistence type="predicted"/>
<protein>
    <submittedName>
        <fullName evidence="2">Uncharacterized protein</fullName>
    </submittedName>
</protein>
<feature type="compositionally biased region" description="Basic and acidic residues" evidence="1">
    <location>
        <begin position="130"/>
        <end position="184"/>
    </location>
</feature>
<dbReference type="EMBL" id="FN655357">
    <property type="protein sequence ID" value="CBY38904.1"/>
    <property type="molecule type" value="Genomic_DNA"/>
</dbReference>
<organism evidence="2">
    <name type="scientific">Oikopleura dioica</name>
    <name type="common">Tunicate</name>
    <dbReference type="NCBI Taxonomy" id="34765"/>
    <lineage>
        <taxon>Eukaryota</taxon>
        <taxon>Metazoa</taxon>
        <taxon>Chordata</taxon>
        <taxon>Tunicata</taxon>
        <taxon>Appendicularia</taxon>
        <taxon>Copelata</taxon>
        <taxon>Oikopleuridae</taxon>
        <taxon>Oikopleura</taxon>
    </lineage>
</organism>